<dbReference type="OrthoDB" id="9812702at2"/>
<dbReference type="KEGG" id="pphr:APZ00_19205"/>
<proteinExistence type="inferred from homology"/>
<dbReference type="InterPro" id="IPR000529">
    <property type="entry name" value="Ribosomal_bS6"/>
</dbReference>
<dbReference type="Pfam" id="PF01250">
    <property type="entry name" value="Ribosomal_S6"/>
    <property type="match status" value="1"/>
</dbReference>
<evidence type="ECO:0000256" key="7">
    <source>
        <dbReference type="SAM" id="MobiDB-lite"/>
    </source>
</evidence>
<sequence length="143" mass="16735">MPLYEHVFLARQDISTQQVEQLVEQYKGLIEANGGKVGKIENWGLRALAYRVKKNRKAHYTLMNIEAPHAAVAEMERQMGINEDILRFMTLKVESHDDEPSAMMQKRDRDDRRRRDDKFGSDRPAREPRGERSERAPRRAEAE</sequence>
<dbReference type="Proteomes" id="UP000255000">
    <property type="component" value="Unassembled WGS sequence"/>
</dbReference>
<keyword evidence="3 6" id="KW-0687">Ribonucleoprotein</keyword>
<evidence type="ECO:0000256" key="6">
    <source>
        <dbReference type="HAMAP-Rule" id="MF_00360"/>
    </source>
</evidence>
<dbReference type="InterPro" id="IPR020814">
    <property type="entry name" value="Ribosomal_S6_plastid/chlpt"/>
</dbReference>
<dbReference type="InterPro" id="IPR014717">
    <property type="entry name" value="Transl_elong_EF1B/ribsomal_bS6"/>
</dbReference>
<evidence type="ECO:0000256" key="3">
    <source>
        <dbReference type="ARBA" id="ARBA00023274"/>
    </source>
</evidence>
<dbReference type="NCBIfam" id="TIGR00166">
    <property type="entry name" value="S6"/>
    <property type="match status" value="1"/>
</dbReference>
<evidence type="ECO:0000313" key="10">
    <source>
        <dbReference type="Proteomes" id="UP000064921"/>
    </source>
</evidence>
<evidence type="ECO:0000313" key="11">
    <source>
        <dbReference type="Proteomes" id="UP000255000"/>
    </source>
</evidence>
<keyword evidence="2 6" id="KW-0689">Ribosomal protein</keyword>
<dbReference type="GO" id="GO:0006412">
    <property type="term" value="P:translation"/>
    <property type="evidence" value="ECO:0007669"/>
    <property type="project" value="UniProtKB-UniRule"/>
</dbReference>
<gene>
    <name evidence="6 9" type="primary">rpsF</name>
    <name evidence="8" type="ORF">APZ00_19205</name>
    <name evidence="9" type="ORF">NCTC13350_02223</name>
</gene>
<comment type="function">
    <text evidence="4 6">Binds together with bS18 to 16S ribosomal RNA.</text>
</comment>
<dbReference type="Proteomes" id="UP000064921">
    <property type="component" value="Chromosome"/>
</dbReference>
<dbReference type="PATRIC" id="fig|121719.5.peg.4765"/>
<evidence type="ECO:0000256" key="4">
    <source>
        <dbReference type="ARBA" id="ARBA00035104"/>
    </source>
</evidence>
<evidence type="ECO:0000313" key="9">
    <source>
        <dbReference type="EMBL" id="SUB01287.1"/>
    </source>
</evidence>
<dbReference type="GO" id="GO:0003735">
    <property type="term" value="F:structural constituent of ribosome"/>
    <property type="evidence" value="ECO:0007669"/>
    <property type="project" value="InterPro"/>
</dbReference>
<accession>A0A0L0IZJ2</accession>
<keyword evidence="6" id="KW-0699">rRNA-binding</keyword>
<protein>
    <recommendedName>
        <fullName evidence="5 6">Small ribosomal subunit protein bS6</fullName>
    </recommendedName>
</protein>
<evidence type="ECO:0000256" key="1">
    <source>
        <dbReference type="ARBA" id="ARBA00009512"/>
    </source>
</evidence>
<dbReference type="CDD" id="cd00473">
    <property type="entry name" value="bS6"/>
    <property type="match status" value="1"/>
</dbReference>
<dbReference type="GO" id="GO:0022627">
    <property type="term" value="C:cytosolic small ribosomal subunit"/>
    <property type="evidence" value="ECO:0007669"/>
    <property type="project" value="TreeGrafter"/>
</dbReference>
<evidence type="ECO:0000256" key="2">
    <source>
        <dbReference type="ARBA" id="ARBA00022980"/>
    </source>
</evidence>
<evidence type="ECO:0000313" key="8">
    <source>
        <dbReference type="EMBL" id="ALV28909.1"/>
    </source>
</evidence>
<reference evidence="9 11" key="2">
    <citation type="submission" date="2018-06" db="EMBL/GenBank/DDBJ databases">
        <authorList>
            <consortium name="Pathogen Informatics"/>
            <person name="Doyle S."/>
        </authorList>
    </citation>
    <scope>NUCLEOTIDE SEQUENCE [LARGE SCALE GENOMIC DNA]</scope>
    <source>
        <strain evidence="9 11">NCTC13350</strain>
    </source>
</reference>
<dbReference type="PANTHER" id="PTHR21011">
    <property type="entry name" value="MITOCHONDRIAL 28S RIBOSOMAL PROTEIN S6"/>
    <property type="match status" value="1"/>
</dbReference>
<dbReference type="RefSeq" id="WP_019966100.1">
    <property type="nucleotide sequence ID" value="NZ_CM011124.1"/>
</dbReference>
<keyword evidence="10" id="KW-1185">Reference proteome</keyword>
<dbReference type="SUPFAM" id="SSF54995">
    <property type="entry name" value="Ribosomal protein S6"/>
    <property type="match status" value="1"/>
</dbReference>
<dbReference type="EMBL" id="UGSK01000001">
    <property type="protein sequence ID" value="SUB01287.1"/>
    <property type="molecule type" value="Genomic_DNA"/>
</dbReference>
<reference evidence="8 10" key="1">
    <citation type="submission" date="2015-10" db="EMBL/GenBank/DDBJ databases">
        <title>The world's first case of liver abscess caused by Pannonibacter phragmitetus.</title>
        <authorList>
            <person name="Ming D."/>
            <person name="Wang M."/>
            <person name="Zhou Y."/>
            <person name="Jiang T."/>
            <person name="Hu S."/>
        </authorList>
    </citation>
    <scope>NUCLEOTIDE SEQUENCE [LARGE SCALE GENOMIC DNA]</scope>
    <source>
        <strain evidence="8 10">31801</strain>
    </source>
</reference>
<evidence type="ECO:0000256" key="5">
    <source>
        <dbReference type="ARBA" id="ARBA00035294"/>
    </source>
</evidence>
<dbReference type="eggNOG" id="COG0360">
    <property type="taxonomic scope" value="Bacteria"/>
</dbReference>
<dbReference type="Gene3D" id="3.30.70.60">
    <property type="match status" value="1"/>
</dbReference>
<dbReference type="AlphaFoldDB" id="A0A0L0IZJ2"/>
<name>A0A0L0IZJ2_9HYPH</name>
<organism evidence="8 10">
    <name type="scientific">Pannonibacter phragmitetus</name>
    <dbReference type="NCBI Taxonomy" id="121719"/>
    <lineage>
        <taxon>Bacteria</taxon>
        <taxon>Pseudomonadati</taxon>
        <taxon>Pseudomonadota</taxon>
        <taxon>Alphaproteobacteria</taxon>
        <taxon>Hyphomicrobiales</taxon>
        <taxon>Stappiaceae</taxon>
        <taxon>Pannonibacter</taxon>
    </lineage>
</organism>
<dbReference type="STRING" id="121719.APZ00_19205"/>
<dbReference type="InterPro" id="IPR035980">
    <property type="entry name" value="Ribosomal_bS6_sf"/>
</dbReference>
<dbReference type="EMBL" id="CP013068">
    <property type="protein sequence ID" value="ALV28909.1"/>
    <property type="molecule type" value="Genomic_DNA"/>
</dbReference>
<comment type="similarity">
    <text evidence="1 6">Belongs to the bacterial ribosomal protein bS6 family.</text>
</comment>
<dbReference type="PANTHER" id="PTHR21011:SF1">
    <property type="entry name" value="SMALL RIBOSOMAL SUBUNIT PROTEIN BS6M"/>
    <property type="match status" value="1"/>
</dbReference>
<keyword evidence="6" id="KW-0694">RNA-binding</keyword>
<dbReference type="GO" id="GO:0070181">
    <property type="term" value="F:small ribosomal subunit rRNA binding"/>
    <property type="evidence" value="ECO:0007669"/>
    <property type="project" value="TreeGrafter"/>
</dbReference>
<dbReference type="HAMAP" id="MF_00360">
    <property type="entry name" value="Ribosomal_bS6"/>
    <property type="match status" value="1"/>
</dbReference>
<feature type="region of interest" description="Disordered" evidence="7">
    <location>
        <begin position="94"/>
        <end position="143"/>
    </location>
</feature>